<dbReference type="GO" id="GO:0006351">
    <property type="term" value="P:DNA-templated transcription"/>
    <property type="evidence" value="ECO:0007669"/>
    <property type="project" value="InterPro"/>
</dbReference>
<keyword evidence="3" id="KW-0805">Transcription regulation</keyword>
<dbReference type="Proteomes" id="UP001215712">
    <property type="component" value="Unassembled WGS sequence"/>
</dbReference>
<evidence type="ECO:0000259" key="7">
    <source>
        <dbReference type="PROSITE" id="PS50048"/>
    </source>
</evidence>
<evidence type="ECO:0000256" key="3">
    <source>
        <dbReference type="ARBA" id="ARBA00023015"/>
    </source>
</evidence>
<dbReference type="GO" id="GO:0008270">
    <property type="term" value="F:zinc ion binding"/>
    <property type="evidence" value="ECO:0007669"/>
    <property type="project" value="InterPro"/>
</dbReference>
<keyword evidence="5" id="KW-0804">Transcription</keyword>
<evidence type="ECO:0000256" key="6">
    <source>
        <dbReference type="ARBA" id="ARBA00023242"/>
    </source>
</evidence>
<evidence type="ECO:0000256" key="1">
    <source>
        <dbReference type="ARBA" id="ARBA00004123"/>
    </source>
</evidence>
<reference evidence="8" key="2">
    <citation type="submission" date="2023-01" db="EMBL/GenBank/DDBJ databases">
        <authorList>
            <person name="Petersen C."/>
        </authorList>
    </citation>
    <scope>NUCLEOTIDE SEQUENCE</scope>
    <source>
        <strain evidence="8">IBT 17514</strain>
    </source>
</reference>
<dbReference type="SMART" id="SM00906">
    <property type="entry name" value="Fungal_trans"/>
    <property type="match status" value="1"/>
</dbReference>
<comment type="caution">
    <text evidence="8">The sequence shown here is derived from an EMBL/GenBank/DDBJ whole genome shotgun (WGS) entry which is preliminary data.</text>
</comment>
<dbReference type="PROSITE" id="PS00463">
    <property type="entry name" value="ZN2_CY6_FUNGAL_1"/>
    <property type="match status" value="1"/>
</dbReference>
<dbReference type="SUPFAM" id="SSF57701">
    <property type="entry name" value="Zn2/Cys6 DNA-binding domain"/>
    <property type="match status" value="1"/>
</dbReference>
<keyword evidence="2" id="KW-0479">Metal-binding</keyword>
<dbReference type="InterPro" id="IPR001138">
    <property type="entry name" value="Zn2Cys6_DnaBD"/>
</dbReference>
<evidence type="ECO:0000313" key="9">
    <source>
        <dbReference type="Proteomes" id="UP001215712"/>
    </source>
</evidence>
<evidence type="ECO:0000256" key="4">
    <source>
        <dbReference type="ARBA" id="ARBA00023125"/>
    </source>
</evidence>
<dbReference type="Pfam" id="PF04082">
    <property type="entry name" value="Fungal_trans"/>
    <property type="match status" value="1"/>
</dbReference>
<dbReference type="InterPro" id="IPR007219">
    <property type="entry name" value="XnlR_reg_dom"/>
</dbReference>
<dbReference type="PANTHER" id="PTHR47338:SF3">
    <property type="entry name" value="C6 FINGER DOMAIN TRANSCRIPTION FACTOR DBAA-RELATED"/>
    <property type="match status" value="1"/>
</dbReference>
<accession>A0AAD6MU29</accession>
<dbReference type="CDD" id="cd12148">
    <property type="entry name" value="fungal_TF_MHR"/>
    <property type="match status" value="1"/>
</dbReference>
<dbReference type="EMBL" id="JAQJAN010000011">
    <property type="protein sequence ID" value="KAJ5719035.1"/>
    <property type="molecule type" value="Genomic_DNA"/>
</dbReference>
<dbReference type="InterPro" id="IPR050815">
    <property type="entry name" value="TF_fung"/>
</dbReference>
<dbReference type="GO" id="GO:0000981">
    <property type="term" value="F:DNA-binding transcription factor activity, RNA polymerase II-specific"/>
    <property type="evidence" value="ECO:0007669"/>
    <property type="project" value="InterPro"/>
</dbReference>
<reference evidence="8" key="1">
    <citation type="journal article" date="2023" name="IMA Fungus">
        <title>Comparative genomic study of the Penicillium genus elucidates a diverse pangenome and 15 lateral gene transfer events.</title>
        <authorList>
            <person name="Petersen C."/>
            <person name="Sorensen T."/>
            <person name="Nielsen M.R."/>
            <person name="Sondergaard T.E."/>
            <person name="Sorensen J.L."/>
            <person name="Fitzpatrick D.A."/>
            <person name="Frisvad J.C."/>
            <person name="Nielsen K.L."/>
        </authorList>
    </citation>
    <scope>NUCLEOTIDE SEQUENCE</scope>
    <source>
        <strain evidence="8">IBT 17514</strain>
    </source>
</reference>
<dbReference type="Gene3D" id="4.10.240.10">
    <property type="entry name" value="Zn(2)-C6 fungal-type DNA-binding domain"/>
    <property type="match status" value="1"/>
</dbReference>
<dbReference type="AlphaFoldDB" id="A0AAD6MU29"/>
<keyword evidence="6" id="KW-0539">Nucleus</keyword>
<name>A0AAD6MU29_9EURO</name>
<gene>
    <name evidence="8" type="ORF">N7493_007490</name>
</gene>
<dbReference type="InterPro" id="IPR036864">
    <property type="entry name" value="Zn2-C6_fun-type_DNA-bd_sf"/>
</dbReference>
<feature type="domain" description="Zn(2)-C6 fungal-type" evidence="7">
    <location>
        <begin position="9"/>
        <end position="39"/>
    </location>
</feature>
<keyword evidence="4" id="KW-0238">DNA-binding</keyword>
<proteinExistence type="predicted"/>
<dbReference type="PROSITE" id="PS50048">
    <property type="entry name" value="ZN2_CY6_FUNGAL_2"/>
    <property type="match status" value="1"/>
</dbReference>
<dbReference type="GO" id="GO:0005634">
    <property type="term" value="C:nucleus"/>
    <property type="evidence" value="ECO:0007669"/>
    <property type="project" value="UniProtKB-SubCell"/>
</dbReference>
<dbReference type="PANTHER" id="PTHR47338">
    <property type="entry name" value="ZN(II)2CYS6 TRANSCRIPTION FACTOR (EUROFUNG)-RELATED"/>
    <property type="match status" value="1"/>
</dbReference>
<dbReference type="CDD" id="cd00067">
    <property type="entry name" value="GAL4"/>
    <property type="match status" value="1"/>
</dbReference>
<dbReference type="Pfam" id="PF00172">
    <property type="entry name" value="Zn_clus"/>
    <property type="match status" value="1"/>
</dbReference>
<protein>
    <recommendedName>
        <fullName evidence="7">Zn(2)-C6 fungal-type domain-containing protein</fullName>
    </recommendedName>
</protein>
<organism evidence="8 9">
    <name type="scientific">Penicillium malachiteum</name>
    <dbReference type="NCBI Taxonomy" id="1324776"/>
    <lineage>
        <taxon>Eukaryota</taxon>
        <taxon>Fungi</taxon>
        <taxon>Dikarya</taxon>
        <taxon>Ascomycota</taxon>
        <taxon>Pezizomycotina</taxon>
        <taxon>Eurotiomycetes</taxon>
        <taxon>Eurotiomycetidae</taxon>
        <taxon>Eurotiales</taxon>
        <taxon>Aspergillaceae</taxon>
        <taxon>Penicillium</taxon>
    </lineage>
</organism>
<evidence type="ECO:0000256" key="2">
    <source>
        <dbReference type="ARBA" id="ARBA00022723"/>
    </source>
</evidence>
<sequence>MVRQQPGLACEECRRRKARCDRVRPQCGVCSDSGRKCVFVDKRSPRGPKKGQLKELRSRVGNLSAIIENQLASQTRSNSVDSQILESVEASPEHEMLGDFRTYNAGASGLDADALQRSEFASSERSISISDEQIDRRLSAVSAGLYDLRPASAMSASSVNIPVNRKHSGDGLQISDHILTELDLIYFDRVNPMVPMINRDHYFTWANKENISPTRVCLRLAMRAVSAAMSSEFGEISEVLYLRTRQMLEIQEMQGSAGLPWMTRPRSPRNWIDYELIQAWILLAHYEFFRKFEQEALLTCGHAFTLLQLSGIFNVDMQTTQMGLVSSPPDYPTPRSFGPSPAAQMTNGQSRSWVEVEEMRRTIWAAFVLDRLSSMLNHRPPMLQEEVIYARLPMPEADFQAGQRPVLMGFLSDVMSNSDNYVTLPPFSQCIALSSLFGRCISHRRLSQSVSPPGSEIESQGFWARHQWLATAAGAITKTRLQDQMPNDPKAAEPNYDTMIFFNHVLAYSTCVLLSETAEERPWQTLDDQMVSLTYKQIAYQAANEVVSLVQNLPQVAFIKMHVFLASAICIVARFLSAPTTQLVCSEGTGQESVKSLLFALRYLGGISNMARDILTKLEAEIALTMPASVQMAA</sequence>
<comment type="subcellular location">
    <subcellularLocation>
        <location evidence="1">Nucleus</location>
    </subcellularLocation>
</comment>
<evidence type="ECO:0000256" key="5">
    <source>
        <dbReference type="ARBA" id="ARBA00023163"/>
    </source>
</evidence>
<dbReference type="GO" id="GO:0003677">
    <property type="term" value="F:DNA binding"/>
    <property type="evidence" value="ECO:0007669"/>
    <property type="project" value="UniProtKB-KW"/>
</dbReference>
<dbReference type="SMART" id="SM00066">
    <property type="entry name" value="GAL4"/>
    <property type="match status" value="1"/>
</dbReference>
<evidence type="ECO:0000313" key="8">
    <source>
        <dbReference type="EMBL" id="KAJ5719035.1"/>
    </source>
</evidence>
<keyword evidence="9" id="KW-1185">Reference proteome</keyword>